<reference evidence="2" key="1">
    <citation type="submission" date="2023-01" db="EMBL/GenBank/DDBJ databases">
        <authorList>
            <person name="Piombo E."/>
        </authorList>
    </citation>
    <scope>NUCLEOTIDE SEQUENCE</scope>
</reference>
<evidence type="ECO:0000313" key="3">
    <source>
        <dbReference type="Proteomes" id="UP001160390"/>
    </source>
</evidence>
<name>A0AA35Q2G8_9HYPO</name>
<evidence type="ECO:0000313" key="2">
    <source>
        <dbReference type="EMBL" id="CAI6093408.1"/>
    </source>
</evidence>
<sequence length="129" mass="13617">MAAISGAAEVVDDLDPESPSSLEELPTCSKSAASLSDSARSRPRIGDCRRLFQAQQVRDPKEIGEAVVLLVEAADDQIDMSLEVTLNSPFTGVIVVIALELQADACFQASQTSARNPAAGGYHMEGIRA</sequence>
<feature type="compositionally biased region" description="Low complexity" evidence="1">
    <location>
        <begin position="29"/>
        <end position="38"/>
    </location>
</feature>
<protein>
    <submittedName>
        <fullName evidence="2">Uncharacterized protein</fullName>
    </submittedName>
</protein>
<organism evidence="2 3">
    <name type="scientific">Clonostachys chloroleuca</name>
    <dbReference type="NCBI Taxonomy" id="1926264"/>
    <lineage>
        <taxon>Eukaryota</taxon>
        <taxon>Fungi</taxon>
        <taxon>Dikarya</taxon>
        <taxon>Ascomycota</taxon>
        <taxon>Pezizomycotina</taxon>
        <taxon>Sordariomycetes</taxon>
        <taxon>Hypocreomycetidae</taxon>
        <taxon>Hypocreales</taxon>
        <taxon>Bionectriaceae</taxon>
        <taxon>Clonostachys</taxon>
    </lineage>
</organism>
<keyword evidence="3" id="KW-1185">Reference proteome</keyword>
<comment type="caution">
    <text evidence="2">The sequence shown here is derived from an EMBL/GenBank/DDBJ whole genome shotgun (WGS) entry which is preliminary data.</text>
</comment>
<feature type="region of interest" description="Disordered" evidence="1">
    <location>
        <begin position="1"/>
        <end position="41"/>
    </location>
</feature>
<gene>
    <name evidence="2" type="ORF">CCHLO57077_00000459</name>
</gene>
<proteinExistence type="predicted"/>
<accession>A0AA35Q2G8</accession>
<dbReference type="EMBL" id="CABFNP030001245">
    <property type="protein sequence ID" value="CAI6093408.1"/>
    <property type="molecule type" value="Genomic_DNA"/>
</dbReference>
<dbReference type="AlphaFoldDB" id="A0AA35Q2G8"/>
<evidence type="ECO:0000256" key="1">
    <source>
        <dbReference type="SAM" id="MobiDB-lite"/>
    </source>
</evidence>
<dbReference type="Proteomes" id="UP001160390">
    <property type="component" value="Unassembled WGS sequence"/>
</dbReference>